<dbReference type="VEuPathDB" id="VectorBase:ISCW001870"/>
<gene>
    <name evidence="1" type="ORF">IscW_ISCW001870</name>
</gene>
<organism>
    <name type="scientific">Ixodes scapularis</name>
    <name type="common">Black-legged tick</name>
    <name type="synonym">Deer tick</name>
    <dbReference type="NCBI Taxonomy" id="6945"/>
    <lineage>
        <taxon>Eukaryota</taxon>
        <taxon>Metazoa</taxon>
        <taxon>Ecdysozoa</taxon>
        <taxon>Arthropoda</taxon>
        <taxon>Chelicerata</taxon>
        <taxon>Arachnida</taxon>
        <taxon>Acari</taxon>
        <taxon>Parasitiformes</taxon>
        <taxon>Ixodida</taxon>
        <taxon>Ixodoidea</taxon>
        <taxon>Ixodidae</taxon>
        <taxon>Ixodinae</taxon>
        <taxon>Ixodes</taxon>
    </lineage>
</organism>
<dbReference type="AlphaFoldDB" id="B7PAG7"/>
<reference evidence="2" key="2">
    <citation type="submission" date="2020-05" db="UniProtKB">
        <authorList>
            <consortium name="EnsemblMetazoa"/>
        </authorList>
    </citation>
    <scope>IDENTIFICATION</scope>
    <source>
        <strain evidence="2">wikel</strain>
    </source>
</reference>
<dbReference type="EMBL" id="ABJB011110255">
    <property type="status" value="NOT_ANNOTATED_CDS"/>
    <property type="molecule type" value="Genomic_DNA"/>
</dbReference>
<name>B7PAG7_IXOSC</name>
<dbReference type="HOGENOM" id="CLU_3052659_0_0_1"/>
<dbReference type="Proteomes" id="UP000001555">
    <property type="component" value="Unassembled WGS sequence"/>
</dbReference>
<reference evidence="1 3" key="1">
    <citation type="submission" date="2008-03" db="EMBL/GenBank/DDBJ databases">
        <title>Annotation of Ixodes scapularis.</title>
        <authorList>
            <consortium name="Ixodes scapularis Genome Project Consortium"/>
            <person name="Caler E."/>
            <person name="Hannick L.I."/>
            <person name="Bidwell S."/>
            <person name="Joardar V."/>
            <person name="Thiagarajan M."/>
            <person name="Amedeo P."/>
            <person name="Galinsky K.J."/>
            <person name="Schobel S."/>
            <person name="Inman J."/>
            <person name="Hostetler J."/>
            <person name="Miller J."/>
            <person name="Hammond M."/>
            <person name="Megy K."/>
            <person name="Lawson D."/>
            <person name="Kodira C."/>
            <person name="Sutton G."/>
            <person name="Meyer J."/>
            <person name="Hill C.A."/>
            <person name="Birren B."/>
            <person name="Nene V."/>
            <person name="Collins F."/>
            <person name="Alarcon-Chaidez F."/>
            <person name="Wikel S."/>
            <person name="Strausberg R."/>
        </authorList>
    </citation>
    <scope>NUCLEOTIDE SEQUENCE [LARGE SCALE GENOMIC DNA]</scope>
    <source>
        <strain evidence="3">Wikel</strain>
        <strain evidence="1">Wikel colony</strain>
    </source>
</reference>
<proteinExistence type="predicted"/>
<evidence type="ECO:0000313" key="1">
    <source>
        <dbReference type="EMBL" id="EEC03589.1"/>
    </source>
</evidence>
<dbReference type="EMBL" id="DS671188">
    <property type="protein sequence ID" value="EEC03589.1"/>
    <property type="molecule type" value="Genomic_DNA"/>
</dbReference>
<dbReference type="EnsemblMetazoa" id="ISCW001870-RA">
    <property type="protein sequence ID" value="ISCW001870-PA"/>
    <property type="gene ID" value="ISCW001870"/>
</dbReference>
<dbReference type="InParanoid" id="B7PAG7"/>
<protein>
    <submittedName>
        <fullName evidence="1 2">Uncharacterized protein</fullName>
    </submittedName>
</protein>
<evidence type="ECO:0000313" key="3">
    <source>
        <dbReference type="Proteomes" id="UP000001555"/>
    </source>
</evidence>
<accession>B7PAG7</accession>
<keyword evidence="3" id="KW-1185">Reference proteome</keyword>
<evidence type="ECO:0000313" key="2">
    <source>
        <dbReference type="EnsemblMetazoa" id="ISCW001870-PA"/>
    </source>
</evidence>
<dbReference type="PaxDb" id="6945-B7PAG7"/>
<sequence>MTIKPYFHAFDTHVRKDYANLPALASTGLNEKANSISVRISSAAVAEVITKIRN</sequence>